<dbReference type="Proteomes" id="UP000652761">
    <property type="component" value="Unassembled WGS sequence"/>
</dbReference>
<accession>A0A843VKW6</accession>
<gene>
    <name evidence="2" type="ORF">Taro_027689</name>
</gene>
<evidence type="ECO:0000256" key="1">
    <source>
        <dbReference type="SAM" id="MobiDB-lite"/>
    </source>
</evidence>
<evidence type="ECO:0000313" key="3">
    <source>
        <dbReference type="Proteomes" id="UP000652761"/>
    </source>
</evidence>
<organism evidence="2 3">
    <name type="scientific">Colocasia esculenta</name>
    <name type="common">Wild taro</name>
    <name type="synonym">Arum esculentum</name>
    <dbReference type="NCBI Taxonomy" id="4460"/>
    <lineage>
        <taxon>Eukaryota</taxon>
        <taxon>Viridiplantae</taxon>
        <taxon>Streptophyta</taxon>
        <taxon>Embryophyta</taxon>
        <taxon>Tracheophyta</taxon>
        <taxon>Spermatophyta</taxon>
        <taxon>Magnoliopsida</taxon>
        <taxon>Liliopsida</taxon>
        <taxon>Araceae</taxon>
        <taxon>Aroideae</taxon>
        <taxon>Colocasieae</taxon>
        <taxon>Colocasia</taxon>
    </lineage>
</organism>
<evidence type="ECO:0008006" key="4">
    <source>
        <dbReference type="Google" id="ProtNLM"/>
    </source>
</evidence>
<dbReference type="EMBL" id="NMUH01001744">
    <property type="protein sequence ID" value="MQL95037.1"/>
    <property type="molecule type" value="Genomic_DNA"/>
</dbReference>
<protein>
    <recommendedName>
        <fullName evidence="4">Aminotransferase-like plant mobile domain-containing protein</fullName>
    </recommendedName>
</protein>
<dbReference type="AlphaFoldDB" id="A0A843VKW6"/>
<comment type="caution">
    <text evidence="2">The sequence shown here is derived from an EMBL/GenBank/DDBJ whole genome shotgun (WGS) entry which is preliminary data.</text>
</comment>
<feature type="region of interest" description="Disordered" evidence="1">
    <location>
        <begin position="249"/>
        <end position="317"/>
    </location>
</feature>
<keyword evidence="3" id="KW-1185">Reference proteome</keyword>
<evidence type="ECO:0000313" key="2">
    <source>
        <dbReference type="EMBL" id="MQL95037.1"/>
    </source>
</evidence>
<sequence>LYKSQDRHLVSSSWWYYFARHDPSPECFLPEQQREGQVDIFYARWWSQDNQVFLEYAGRIKEAESAQLTRADVPVAQISSSFLHREFPTLTGTALDLKRRNSRVQTFGQVDRKACVGALKPLVRPDSSLTTSNGSSALSSVYSWWRHFLLDCGYPAYAALSSPILPGSFNNDLWREWERHIRHLIARVGPVEFISQVESGTRLLDFWGTVVGAGNVVKIPPEKVVLPPTFSPAPSASFITLTVKQKQNASYNQKRRVSKEVGPLQPVTRGRASRPSPSDGAALRSPRSADLAGATPTPCDDANPLADDDYNPTFDGTPSSDAADLTWASLAEQGRANIRLSRAISQFYYCCLGSNNFLPFVFFSLSGHAPASIIAGEGAGCPDVPVAAGEGSPSLQAVHDLLTSGPETGLPGYSDFNFIESDERAWPHVLHSVMAISSTVELPTASPPEEGEIPRRTNGESDDTVCLIMELMEASPAAASPPSVAGVVGAEMTSRDAVAASSLPGAREPLPVAFGAVVGVAWTAGTTLRK</sequence>
<name>A0A843VKW6_COLES</name>
<feature type="region of interest" description="Disordered" evidence="1">
    <location>
        <begin position="441"/>
        <end position="460"/>
    </location>
</feature>
<feature type="non-terminal residue" evidence="2">
    <location>
        <position position="530"/>
    </location>
</feature>
<proteinExistence type="predicted"/>
<reference evidence="2" key="1">
    <citation type="submission" date="2017-07" db="EMBL/GenBank/DDBJ databases">
        <title>Taro Niue Genome Assembly and Annotation.</title>
        <authorList>
            <person name="Atibalentja N."/>
            <person name="Keating K."/>
            <person name="Fields C.J."/>
        </authorList>
    </citation>
    <scope>NUCLEOTIDE SEQUENCE</scope>
    <source>
        <strain evidence="2">Niue_2</strain>
        <tissue evidence="2">Leaf</tissue>
    </source>
</reference>